<dbReference type="Proteomes" id="UP000199501">
    <property type="component" value="Unassembled WGS sequence"/>
</dbReference>
<keyword evidence="3" id="KW-1185">Reference proteome</keyword>
<dbReference type="GO" id="GO:0003677">
    <property type="term" value="F:DNA binding"/>
    <property type="evidence" value="ECO:0007669"/>
    <property type="project" value="UniProtKB-KW"/>
</dbReference>
<organism evidence="2 3">
    <name type="scientific">Actinokineospora iranica</name>
    <dbReference type="NCBI Taxonomy" id="1271860"/>
    <lineage>
        <taxon>Bacteria</taxon>
        <taxon>Bacillati</taxon>
        <taxon>Actinomycetota</taxon>
        <taxon>Actinomycetes</taxon>
        <taxon>Pseudonocardiales</taxon>
        <taxon>Pseudonocardiaceae</taxon>
        <taxon>Actinokineospora</taxon>
    </lineage>
</organism>
<dbReference type="GO" id="GO:0006950">
    <property type="term" value="P:response to stress"/>
    <property type="evidence" value="ECO:0007669"/>
    <property type="project" value="TreeGrafter"/>
</dbReference>
<evidence type="ECO:0000313" key="2">
    <source>
        <dbReference type="EMBL" id="SDD11539.1"/>
    </source>
</evidence>
<dbReference type="PANTHER" id="PTHR33164">
    <property type="entry name" value="TRANSCRIPTIONAL REGULATOR, MARR FAMILY"/>
    <property type="match status" value="1"/>
</dbReference>
<feature type="domain" description="HTH marR-type" evidence="1">
    <location>
        <begin position="19"/>
        <end position="153"/>
    </location>
</feature>
<sequence length="163" mass="18330">MWHRVPVASERDTASRDYRVRALGALLGAAGRLEHLLGQAIEDEFGISHTMYEVLLHLEWDGPSSMRLLGRKRVLTTGGVTRLVTRMEAAGLVTRAPDPADGRSQIVHMTEKGKDIVERASAMHARNVQRHFFDPVPAEHRKRLVQDLRKISEAADQALPRLR</sequence>
<evidence type="ECO:0000313" key="3">
    <source>
        <dbReference type="Proteomes" id="UP000199501"/>
    </source>
</evidence>
<dbReference type="InterPro" id="IPR036390">
    <property type="entry name" value="WH_DNA-bd_sf"/>
</dbReference>
<dbReference type="EMBL" id="FMZZ01000007">
    <property type="protein sequence ID" value="SDD11539.1"/>
    <property type="molecule type" value="Genomic_DNA"/>
</dbReference>
<dbReference type="PANTHER" id="PTHR33164:SF99">
    <property type="entry name" value="MARR FAMILY REGULATORY PROTEIN"/>
    <property type="match status" value="1"/>
</dbReference>
<dbReference type="SUPFAM" id="SSF46785">
    <property type="entry name" value="Winged helix' DNA-binding domain"/>
    <property type="match status" value="1"/>
</dbReference>
<evidence type="ECO:0000259" key="1">
    <source>
        <dbReference type="PROSITE" id="PS50995"/>
    </source>
</evidence>
<dbReference type="SMART" id="SM00347">
    <property type="entry name" value="HTH_MARR"/>
    <property type="match status" value="1"/>
</dbReference>
<dbReference type="InterPro" id="IPR000835">
    <property type="entry name" value="HTH_MarR-typ"/>
</dbReference>
<dbReference type="AlphaFoldDB" id="A0A1G6S3V7"/>
<dbReference type="Gene3D" id="1.10.10.10">
    <property type="entry name" value="Winged helix-like DNA-binding domain superfamily/Winged helix DNA-binding domain"/>
    <property type="match status" value="1"/>
</dbReference>
<reference evidence="3" key="1">
    <citation type="submission" date="2016-10" db="EMBL/GenBank/DDBJ databases">
        <authorList>
            <person name="Varghese N."/>
            <person name="Submissions S."/>
        </authorList>
    </citation>
    <scope>NUCLEOTIDE SEQUENCE [LARGE SCALE GENOMIC DNA]</scope>
    <source>
        <strain evidence="3">IBRC-M 10403</strain>
    </source>
</reference>
<dbReference type="PROSITE" id="PS50995">
    <property type="entry name" value="HTH_MARR_2"/>
    <property type="match status" value="1"/>
</dbReference>
<keyword evidence="2" id="KW-0238">DNA-binding</keyword>
<protein>
    <submittedName>
        <fullName evidence="2">DNA-binding transcriptional regulator, MarR family</fullName>
    </submittedName>
</protein>
<dbReference type="GO" id="GO:0003700">
    <property type="term" value="F:DNA-binding transcription factor activity"/>
    <property type="evidence" value="ECO:0007669"/>
    <property type="project" value="InterPro"/>
</dbReference>
<dbReference type="STRING" id="1271860.SAMN05216174_107210"/>
<dbReference type="InterPro" id="IPR039422">
    <property type="entry name" value="MarR/SlyA-like"/>
</dbReference>
<dbReference type="InterPro" id="IPR036388">
    <property type="entry name" value="WH-like_DNA-bd_sf"/>
</dbReference>
<dbReference type="Pfam" id="PF12802">
    <property type="entry name" value="MarR_2"/>
    <property type="match status" value="1"/>
</dbReference>
<gene>
    <name evidence="2" type="ORF">SAMN05216174_107210</name>
</gene>
<name>A0A1G6S3V7_9PSEU</name>
<accession>A0A1G6S3V7</accession>
<proteinExistence type="predicted"/>